<name>A0A2K0UA52_TRIHA</name>
<evidence type="ECO:0000313" key="5">
    <source>
        <dbReference type="EMBL" id="PNP54644.1"/>
    </source>
</evidence>
<dbReference type="Pfam" id="PF26335">
    <property type="entry name" value="ARB_00930_C"/>
    <property type="match status" value="1"/>
</dbReference>
<reference evidence="5 6" key="1">
    <citation type="submission" date="2017-02" db="EMBL/GenBank/DDBJ databases">
        <title>Genomes of Trichoderma spp. with biocontrol activity.</title>
        <authorList>
            <person name="Gardiner D."/>
            <person name="Kazan K."/>
            <person name="Vos C."/>
            <person name="Harvey P."/>
        </authorList>
    </citation>
    <scope>NUCLEOTIDE SEQUENCE [LARGE SCALE GENOMIC DNA]</scope>
    <source>
        <strain evidence="5 6">Tr1</strain>
    </source>
</reference>
<dbReference type="AlphaFoldDB" id="A0A2K0UA52"/>
<evidence type="ECO:0000256" key="1">
    <source>
        <dbReference type="ARBA" id="ARBA00038473"/>
    </source>
</evidence>
<sequence>MLIQMLTLQSFLVAIAALGSGSHAQTDQTLLGPSFEPPTHLSTQAVIREAVLKIEKSLNSAIRTGESQYGNFDSNTTSFSLTAVSQQESAPIIDFHHTSGFLNVSAGSTSKVTADTVYRIGSVSKLFTVYSLLLNNGTSYWNRPVTDFIPELRQAVQHSSHKSSVIDYVQWDQVTIEGLEYFAGLIQRHPVFPSYSKAVYSNAAYRILAYVLEEITSKSYDEVVVNDVFQPLGMKHSSSLPPSRKGAGVIPDGDAGWSRVYGDEVATGGLLSSTNDLVRFGRALFANKQLSSMETLGWMKPASLTSSQSVSVGAPWEIVRTQSDITTGRIVDLYTKSGGVGAYNSLLILIPDYQVTLAILAAGPDSAAALQVATEIAIQTLVPALEKAAKAESCLKHCGKYAPAGAEKGSSLVLAVDDGPGLLLKEWTHQGHDIIAAGQAYANATRGGRINAVRLFPTGLQTGSRVAYRALFETIPYQYNPSVHMVFDPTAGIWGTPDQLMYGGVAADDFVFHLDAGGSSAAVQPRVLREVYDRVYM</sequence>
<evidence type="ECO:0000313" key="6">
    <source>
        <dbReference type="Proteomes" id="UP000236290"/>
    </source>
</evidence>
<dbReference type="InterPro" id="IPR012338">
    <property type="entry name" value="Beta-lactam/transpept-like"/>
</dbReference>
<dbReference type="PANTHER" id="PTHR22935:SF95">
    <property type="entry name" value="BETA-LACTAMASE-LIKE 1-RELATED"/>
    <property type="match status" value="1"/>
</dbReference>
<dbReference type="InterPro" id="IPR001466">
    <property type="entry name" value="Beta-lactam-related"/>
</dbReference>
<dbReference type="EMBL" id="MTYI01000059">
    <property type="protein sequence ID" value="PNP54644.1"/>
    <property type="molecule type" value="Genomic_DNA"/>
</dbReference>
<feature type="signal peptide" evidence="2">
    <location>
        <begin position="1"/>
        <end position="24"/>
    </location>
</feature>
<feature type="domain" description="Beta-lactamase-related" evidence="3">
    <location>
        <begin position="106"/>
        <end position="371"/>
    </location>
</feature>
<protein>
    <submittedName>
        <fullName evidence="5">Uncharacterized protein</fullName>
    </submittedName>
</protein>
<dbReference type="PANTHER" id="PTHR22935">
    <property type="entry name" value="PENICILLIN-BINDING PROTEIN"/>
    <property type="match status" value="1"/>
</dbReference>
<dbReference type="InterPro" id="IPR051478">
    <property type="entry name" value="Beta-lactamase-like_AB/R"/>
</dbReference>
<feature type="domain" description="Beta-lactamase-like ARB-00930-like C-terminal" evidence="4">
    <location>
        <begin position="389"/>
        <end position="535"/>
    </location>
</feature>
<organism evidence="5 6">
    <name type="scientific">Trichoderma harzianum</name>
    <name type="common">Hypocrea lixii</name>
    <dbReference type="NCBI Taxonomy" id="5544"/>
    <lineage>
        <taxon>Eukaryota</taxon>
        <taxon>Fungi</taxon>
        <taxon>Dikarya</taxon>
        <taxon>Ascomycota</taxon>
        <taxon>Pezizomycotina</taxon>
        <taxon>Sordariomycetes</taxon>
        <taxon>Hypocreomycetidae</taxon>
        <taxon>Hypocreales</taxon>
        <taxon>Hypocreaceae</taxon>
        <taxon>Trichoderma</taxon>
    </lineage>
</organism>
<keyword evidence="2" id="KW-0732">Signal</keyword>
<dbReference type="Pfam" id="PF00144">
    <property type="entry name" value="Beta-lactamase"/>
    <property type="match status" value="1"/>
</dbReference>
<dbReference type="Proteomes" id="UP000236290">
    <property type="component" value="Unassembled WGS sequence"/>
</dbReference>
<dbReference type="SUPFAM" id="SSF56601">
    <property type="entry name" value="beta-lactamase/transpeptidase-like"/>
    <property type="match status" value="1"/>
</dbReference>
<dbReference type="InterPro" id="IPR058664">
    <property type="entry name" value="ARB_00930-like_C"/>
</dbReference>
<dbReference type="Gene3D" id="3.40.710.10">
    <property type="entry name" value="DD-peptidase/beta-lactamase superfamily"/>
    <property type="match status" value="1"/>
</dbReference>
<evidence type="ECO:0000256" key="2">
    <source>
        <dbReference type="SAM" id="SignalP"/>
    </source>
</evidence>
<proteinExistence type="inferred from homology"/>
<feature type="chain" id="PRO_5014347813" evidence="2">
    <location>
        <begin position="25"/>
        <end position="537"/>
    </location>
</feature>
<gene>
    <name evidence="5" type="ORF">THARTR1_05201</name>
</gene>
<evidence type="ECO:0000259" key="4">
    <source>
        <dbReference type="Pfam" id="PF26335"/>
    </source>
</evidence>
<evidence type="ECO:0000259" key="3">
    <source>
        <dbReference type="Pfam" id="PF00144"/>
    </source>
</evidence>
<comment type="caution">
    <text evidence="5">The sequence shown here is derived from an EMBL/GenBank/DDBJ whole genome shotgun (WGS) entry which is preliminary data.</text>
</comment>
<accession>A0A2K0UA52</accession>
<comment type="similarity">
    <text evidence="1">Belongs to the beta-lactamase family.</text>
</comment>
<dbReference type="OrthoDB" id="10250282at2759"/>